<dbReference type="Gene3D" id="3.40.50.1110">
    <property type="entry name" value="SGNH hydrolase"/>
    <property type="match status" value="1"/>
</dbReference>
<dbReference type="Proteomes" id="UP000182444">
    <property type="component" value="Chromosome 1D"/>
</dbReference>
<accession>A0A1D8NCV0</accession>
<dbReference type="RefSeq" id="XP_502318.1">
    <property type="nucleotide sequence ID" value="XM_502318.1"/>
</dbReference>
<dbReference type="EMBL" id="KZ859020">
    <property type="protein sequence ID" value="RDW24813.1"/>
    <property type="molecule type" value="Genomic_DNA"/>
</dbReference>
<dbReference type="KEGG" id="yli:2910519"/>
<evidence type="ECO:0000256" key="1">
    <source>
        <dbReference type="SAM" id="MobiDB-lite"/>
    </source>
</evidence>
<dbReference type="OrthoDB" id="4086673at2759"/>
<protein>
    <submittedName>
        <fullName evidence="2">Uncharacterized protein</fullName>
    </submittedName>
</protein>
<dbReference type="Proteomes" id="UP000256601">
    <property type="component" value="Unassembled WGS sequence"/>
</dbReference>
<gene>
    <name evidence="3" type="ORF">B0I71DRAFT_133677</name>
    <name evidence="2" type="ORF">YALI1_D02563g</name>
</gene>
<reference evidence="3 5" key="2">
    <citation type="submission" date="2018-07" db="EMBL/GenBank/DDBJ databases">
        <title>Draft Genome Assemblies for Five Robust Yarrowia lipolytica Strains Exhibiting High Lipid Production and Pentose Sugar Utilization and Sugar Alcohol Secretion from Undetoxified Lignocellulosic Biomass Hydrolysates.</title>
        <authorList>
            <consortium name="DOE Joint Genome Institute"/>
            <person name="Walker C."/>
            <person name="Ryu S."/>
            <person name="Na H."/>
            <person name="Zane M."/>
            <person name="LaButti K."/>
            <person name="Lipzen A."/>
            <person name="Haridas S."/>
            <person name="Barry K."/>
            <person name="Grigoriev I.V."/>
            <person name="Quarterman J."/>
            <person name="Slininger P."/>
            <person name="Dien B."/>
            <person name="Trinh C.T."/>
        </authorList>
    </citation>
    <scope>NUCLEOTIDE SEQUENCE [LARGE SCALE GENOMIC DNA]</scope>
    <source>
        <strain evidence="3 5">YB392</strain>
    </source>
</reference>
<evidence type="ECO:0000313" key="4">
    <source>
        <dbReference type="Proteomes" id="UP000182444"/>
    </source>
</evidence>
<organism evidence="2 4">
    <name type="scientific">Yarrowia lipolytica</name>
    <name type="common">Candida lipolytica</name>
    <dbReference type="NCBI Taxonomy" id="4952"/>
    <lineage>
        <taxon>Eukaryota</taxon>
        <taxon>Fungi</taxon>
        <taxon>Dikarya</taxon>
        <taxon>Ascomycota</taxon>
        <taxon>Saccharomycotina</taxon>
        <taxon>Dipodascomycetes</taxon>
        <taxon>Dipodascales</taxon>
        <taxon>Dipodascales incertae sedis</taxon>
        <taxon>Yarrowia</taxon>
    </lineage>
</organism>
<dbReference type="VEuPathDB" id="FungiDB:YALI0_D02255g"/>
<dbReference type="InterPro" id="IPR001087">
    <property type="entry name" value="GDSL"/>
</dbReference>
<feature type="region of interest" description="Disordered" evidence="1">
    <location>
        <begin position="294"/>
        <end position="396"/>
    </location>
</feature>
<dbReference type="AlphaFoldDB" id="A0A1D8NCV0"/>
<reference evidence="2 4" key="1">
    <citation type="journal article" date="2016" name="PLoS ONE">
        <title>Sequence Assembly of Yarrowia lipolytica Strain W29/CLIB89 Shows Transposable Element Diversity.</title>
        <authorList>
            <person name="Magnan C."/>
            <person name="Yu J."/>
            <person name="Chang I."/>
            <person name="Jahn E."/>
            <person name="Kanomata Y."/>
            <person name="Wu J."/>
            <person name="Zeller M."/>
            <person name="Oakes M."/>
            <person name="Baldi P."/>
            <person name="Sandmeyer S."/>
        </authorList>
    </citation>
    <scope>NUCLEOTIDE SEQUENCE [LARGE SCALE GENOMIC DNA]</scope>
    <source>
        <strain evidence="2">CLIB89</strain>
        <strain evidence="4">CLIB89(W29)</strain>
    </source>
</reference>
<dbReference type="GO" id="GO:0016788">
    <property type="term" value="F:hydrolase activity, acting on ester bonds"/>
    <property type="evidence" value="ECO:0007669"/>
    <property type="project" value="InterPro"/>
</dbReference>
<feature type="compositionally biased region" description="Basic residues" evidence="1">
    <location>
        <begin position="357"/>
        <end position="373"/>
    </location>
</feature>
<evidence type="ECO:0000313" key="3">
    <source>
        <dbReference type="EMBL" id="RDW24813.1"/>
    </source>
</evidence>
<dbReference type="SUPFAM" id="SSF52266">
    <property type="entry name" value="SGNH hydrolase"/>
    <property type="match status" value="1"/>
</dbReference>
<dbReference type="InterPro" id="IPR036514">
    <property type="entry name" value="SGNH_hydro_sf"/>
</dbReference>
<name>A0A1D8NCV0_YARLL</name>
<dbReference type="Pfam" id="PF00657">
    <property type="entry name" value="Lipase_GDSL"/>
    <property type="match status" value="1"/>
</dbReference>
<sequence>MGIRLRKKNLAALLVAASFMLVITWLFLATSWHALRHDPAAALMHSFGSKIRPLRYIVLGDSWSDDGSRHVFRTNEGAMDDTKPAVNDDQRYWVQKSPQGGPKKVAMSCRGLGGRCSDGILWSEYVCDSLVSCKHHDNFAYNGAKLTNDIMPGPIPDLKSQIDELLLWESKLDEGHELNVANLTAQRSENLPASGLTSGNVITVWFGINDIKKLLLTAATEEGDHKTVKQTVAILFKQLERLQSAYKNANIILMNSVDITFTPWFSYQFGINSKRGAAALAELRAARIAEKAALHEKNRSSKNYKRDEAETLRDAAENTHSDKDALRDAEEAQNELYESDEDDVEPTPTPTPTPTPKPKKAKKKGKKKTKKPTKGKEALMNAQKQAGDEKAEKQSAEKDLEVLRKADKKGAKTFKDKNFEEEAIAEELEPVSESELSDEIGSETEAQKALKAVQQFDALERERVKQMVASWNQELAERARTFNKDHNREILHVFDAQQFVMKNAKYYLVHDIESECIERINHSTEHCSKTKKGLMYWDPLHMRSIRHRELAVEVLSTFYERAKILDLSKLGLSLKNIDVSKLDVTKLKDLDLTRLRDYSGFTSFKNYVTKNWQSVPSFSKLKGYVIPE</sequence>
<feature type="compositionally biased region" description="Basic and acidic residues" evidence="1">
    <location>
        <begin position="294"/>
        <end position="330"/>
    </location>
</feature>
<feature type="region of interest" description="Disordered" evidence="1">
    <location>
        <begin position="424"/>
        <end position="443"/>
    </location>
</feature>
<feature type="compositionally biased region" description="Basic and acidic residues" evidence="1">
    <location>
        <begin position="386"/>
        <end position="396"/>
    </location>
</feature>
<dbReference type="GeneID" id="2910519"/>
<feature type="compositionally biased region" description="Pro residues" evidence="1">
    <location>
        <begin position="347"/>
        <end position="356"/>
    </location>
</feature>
<evidence type="ECO:0000313" key="5">
    <source>
        <dbReference type="Proteomes" id="UP000256601"/>
    </source>
</evidence>
<dbReference type="EMBL" id="CP017556">
    <property type="protein sequence ID" value="AOW03464.1"/>
    <property type="molecule type" value="Genomic_DNA"/>
</dbReference>
<proteinExistence type="predicted"/>
<feature type="compositionally biased region" description="Acidic residues" evidence="1">
    <location>
        <begin position="331"/>
        <end position="345"/>
    </location>
</feature>
<evidence type="ECO:0000313" key="2">
    <source>
        <dbReference type="EMBL" id="AOW03464.1"/>
    </source>
</evidence>
<dbReference type="VEuPathDB" id="FungiDB:YALI1_D02563g"/>
<feature type="compositionally biased region" description="Acidic residues" evidence="1">
    <location>
        <begin position="424"/>
        <end position="442"/>
    </location>
</feature>